<protein>
    <submittedName>
        <fullName evidence="2">Uncharacterized protein</fullName>
    </submittedName>
</protein>
<accession>A0A8C9C140</accession>
<evidence type="ECO:0000313" key="2">
    <source>
        <dbReference type="Ensembl" id="ENSPSNP00000016243.1"/>
    </source>
</evidence>
<keyword evidence="3" id="KW-1185">Reference proteome</keyword>
<reference evidence="2" key="1">
    <citation type="submission" date="2019-08" db="EMBL/GenBank/DDBJ databases">
        <title>Phocoena sinus (Vaquita) genome, mPhoSin1, primary haplotype.</title>
        <authorList>
            <person name="Morin P."/>
            <person name="Mountcastle J."/>
            <person name="Fungtammasan C."/>
            <person name="Rhie A."/>
            <person name="Rojas-Bracho L."/>
            <person name="Smith C.R."/>
            <person name="Taylor B.L."/>
            <person name="Gulland F.M.D."/>
            <person name="Musser W."/>
            <person name="Houck M."/>
            <person name="Haase B."/>
            <person name="Paez S."/>
            <person name="Howe K."/>
            <person name="Torrance J."/>
            <person name="Formenti G."/>
            <person name="Phillippy A."/>
            <person name="Ryder O."/>
            <person name="Jarvis E.D."/>
            <person name="Fedrigo O."/>
        </authorList>
    </citation>
    <scope>NUCLEOTIDE SEQUENCE [LARGE SCALE GENOMIC DNA]</scope>
</reference>
<evidence type="ECO:0000313" key="3">
    <source>
        <dbReference type="Proteomes" id="UP000694554"/>
    </source>
</evidence>
<dbReference type="GeneTree" id="ENSGT00900000143228"/>
<dbReference type="Proteomes" id="UP000694554">
    <property type="component" value="Chromosome 16"/>
</dbReference>
<dbReference type="AlphaFoldDB" id="A0A8C9C140"/>
<evidence type="ECO:0000256" key="1">
    <source>
        <dbReference type="SAM" id="MobiDB-lite"/>
    </source>
</evidence>
<name>A0A8C9C140_PHOSS</name>
<sequence length="127" mass="13546">MSRNMNSQGCDREGEGRGRGGGGEGEGEGINPGDIEYYGVVTNDLGLQGAGVFDPDAYKESEGTLNKHMTGLVSVIKAAYAHCQQLCPPYGTGQLIAVTGPSRRKKKHILNKVKAQSWAACHKIAKR</sequence>
<dbReference type="Ensembl" id="ENSPSNT00000018328.1">
    <property type="protein sequence ID" value="ENSPSNP00000016243.1"/>
    <property type="gene ID" value="ENSPSNG00000011967.1"/>
</dbReference>
<proteinExistence type="predicted"/>
<feature type="compositionally biased region" description="Gly residues" evidence="1">
    <location>
        <begin position="19"/>
        <end position="30"/>
    </location>
</feature>
<feature type="region of interest" description="Disordered" evidence="1">
    <location>
        <begin position="1"/>
        <end position="31"/>
    </location>
</feature>
<reference evidence="2" key="3">
    <citation type="submission" date="2025-09" db="UniProtKB">
        <authorList>
            <consortium name="Ensembl"/>
        </authorList>
    </citation>
    <scope>IDENTIFICATION</scope>
</reference>
<organism evidence="2 3">
    <name type="scientific">Phocoena sinus</name>
    <name type="common">Vaquita</name>
    <dbReference type="NCBI Taxonomy" id="42100"/>
    <lineage>
        <taxon>Eukaryota</taxon>
        <taxon>Metazoa</taxon>
        <taxon>Chordata</taxon>
        <taxon>Craniata</taxon>
        <taxon>Vertebrata</taxon>
        <taxon>Euteleostomi</taxon>
        <taxon>Mammalia</taxon>
        <taxon>Eutheria</taxon>
        <taxon>Laurasiatheria</taxon>
        <taxon>Artiodactyla</taxon>
        <taxon>Whippomorpha</taxon>
        <taxon>Cetacea</taxon>
        <taxon>Odontoceti</taxon>
        <taxon>Phocoenidae</taxon>
        <taxon>Phocoena</taxon>
    </lineage>
</organism>
<reference evidence="2" key="2">
    <citation type="submission" date="2025-08" db="UniProtKB">
        <authorList>
            <consortium name="Ensembl"/>
        </authorList>
    </citation>
    <scope>IDENTIFICATION</scope>
</reference>